<protein>
    <submittedName>
        <fullName evidence="2">Uncharacterized protein</fullName>
    </submittedName>
</protein>
<proteinExistence type="predicted"/>
<organism evidence="2 3">
    <name type="scientific">Clitoria ternatea</name>
    <name type="common">Butterfly pea</name>
    <dbReference type="NCBI Taxonomy" id="43366"/>
    <lineage>
        <taxon>Eukaryota</taxon>
        <taxon>Viridiplantae</taxon>
        <taxon>Streptophyta</taxon>
        <taxon>Embryophyta</taxon>
        <taxon>Tracheophyta</taxon>
        <taxon>Spermatophyta</taxon>
        <taxon>Magnoliopsida</taxon>
        <taxon>eudicotyledons</taxon>
        <taxon>Gunneridae</taxon>
        <taxon>Pentapetalae</taxon>
        <taxon>rosids</taxon>
        <taxon>fabids</taxon>
        <taxon>Fabales</taxon>
        <taxon>Fabaceae</taxon>
        <taxon>Papilionoideae</taxon>
        <taxon>50 kb inversion clade</taxon>
        <taxon>NPAAA clade</taxon>
        <taxon>indigoferoid/millettioid clade</taxon>
        <taxon>Phaseoleae</taxon>
        <taxon>Clitoria</taxon>
    </lineage>
</organism>
<dbReference type="Gene3D" id="3.30.230.70">
    <property type="entry name" value="GHMP Kinase, N-terminal domain"/>
    <property type="match status" value="1"/>
</dbReference>
<keyword evidence="1" id="KW-0677">Repeat</keyword>
<comment type="caution">
    <text evidence="2">The sequence shown here is derived from an EMBL/GenBank/DDBJ whole genome shotgun (WGS) entry which is preliminary data.</text>
</comment>
<dbReference type="InterPro" id="IPR036345">
    <property type="entry name" value="ExoRNase_PH_dom2_sf"/>
</dbReference>
<dbReference type="InterPro" id="IPR011990">
    <property type="entry name" value="TPR-like_helical_dom_sf"/>
</dbReference>
<dbReference type="Proteomes" id="UP001359559">
    <property type="component" value="Unassembled WGS sequence"/>
</dbReference>
<dbReference type="SUPFAM" id="SSF55666">
    <property type="entry name" value="Ribonuclease PH domain 2-like"/>
    <property type="match status" value="1"/>
</dbReference>
<dbReference type="EMBL" id="JAYKXN010000004">
    <property type="protein sequence ID" value="KAK7294678.1"/>
    <property type="molecule type" value="Genomic_DNA"/>
</dbReference>
<dbReference type="InterPro" id="IPR027408">
    <property type="entry name" value="PNPase/RNase_PH_dom_sf"/>
</dbReference>
<accession>A0AAN9PDE2</accession>
<dbReference type="NCBIfam" id="TIGR00756">
    <property type="entry name" value="PPR"/>
    <property type="match status" value="1"/>
</dbReference>
<dbReference type="PANTHER" id="PTHR47926">
    <property type="entry name" value="PENTATRICOPEPTIDE REPEAT-CONTAINING PROTEIN"/>
    <property type="match status" value="1"/>
</dbReference>
<dbReference type="GO" id="GO:0009451">
    <property type="term" value="P:RNA modification"/>
    <property type="evidence" value="ECO:0007669"/>
    <property type="project" value="InterPro"/>
</dbReference>
<dbReference type="Pfam" id="PF01535">
    <property type="entry name" value="PPR"/>
    <property type="match status" value="2"/>
</dbReference>
<dbReference type="InterPro" id="IPR046960">
    <property type="entry name" value="PPR_At4g14850-like_plant"/>
</dbReference>
<reference evidence="2 3" key="1">
    <citation type="submission" date="2024-01" db="EMBL/GenBank/DDBJ databases">
        <title>The genomes of 5 underutilized Papilionoideae crops provide insights into root nodulation and disease resistance.</title>
        <authorList>
            <person name="Yuan L."/>
        </authorList>
    </citation>
    <scope>NUCLEOTIDE SEQUENCE [LARGE SCALE GENOMIC DNA]</scope>
    <source>
        <strain evidence="2">LY-2023</strain>
        <tissue evidence="2">Leaf</tissue>
    </source>
</reference>
<gene>
    <name evidence="2" type="ORF">RJT34_17568</name>
</gene>
<dbReference type="InterPro" id="IPR002885">
    <property type="entry name" value="PPR_rpt"/>
</dbReference>
<dbReference type="AlphaFoldDB" id="A0AAN9PDE2"/>
<dbReference type="Gene3D" id="1.25.40.10">
    <property type="entry name" value="Tetratricopeptide repeat domain"/>
    <property type="match status" value="1"/>
</dbReference>
<dbReference type="GO" id="GO:0003723">
    <property type="term" value="F:RNA binding"/>
    <property type="evidence" value="ECO:0007669"/>
    <property type="project" value="InterPro"/>
</dbReference>
<sequence length="333" mass="36455">MEVHGVIFKLGFDGDVFIGNTFLAFYGNYGFFGDAIKVFDEMLERDKVSWNNVYGLCSLHGFYEEALGFYRRMVAAVPRVKPDLVTVISVLPVCAESKNEVMARIMHCYVLKVSLFGHVKVGNALVDVYGKFGKFPHVPFSPHFCDGKPFDEVKRPFISEKGGSGTTKTPADFLKSIRGRPVVVKLNSGVDYRGSIVNYQILLRLLPCAINAACAALVDAGIPLKHLAVAVCCSVTDSRGIILDPTKHKEENMKAFAYLVFPNAIVTVLPERSLQVSGESIAHGIITSVTQGAMSVDDYLHSLDRGRAASARLSEFLRKNIEPKPTSEASKAG</sequence>
<keyword evidence="3" id="KW-1185">Reference proteome</keyword>
<evidence type="ECO:0000313" key="2">
    <source>
        <dbReference type="EMBL" id="KAK7294678.1"/>
    </source>
</evidence>
<name>A0AAN9PDE2_CLITE</name>
<evidence type="ECO:0000313" key="3">
    <source>
        <dbReference type="Proteomes" id="UP001359559"/>
    </source>
</evidence>
<evidence type="ECO:0000256" key="1">
    <source>
        <dbReference type="ARBA" id="ARBA00022737"/>
    </source>
</evidence>